<reference evidence="2 3" key="1">
    <citation type="submission" date="2023-10" db="EMBL/GenBank/DDBJ databases">
        <title>The complete genome sequence of Methanoculleus receptaculi DSM 18860.</title>
        <authorList>
            <person name="Lai S.-J."/>
            <person name="You Y.-T."/>
            <person name="Chen S.-C."/>
        </authorList>
    </citation>
    <scope>NUCLEOTIDE SEQUENCE [LARGE SCALE GENOMIC DNA]</scope>
    <source>
        <strain evidence="2 3">DSM 18860</strain>
    </source>
</reference>
<dbReference type="EMBL" id="CP137642">
    <property type="protein sequence ID" value="WOX57050.1"/>
    <property type="molecule type" value="Genomic_DNA"/>
</dbReference>
<dbReference type="GeneID" id="85732885"/>
<dbReference type="RefSeq" id="WP_318620536.1">
    <property type="nucleotide sequence ID" value="NZ_CP137642.1"/>
</dbReference>
<accession>A0AAX4FT16</accession>
<dbReference type="GO" id="GO:0004803">
    <property type="term" value="F:transposase activity"/>
    <property type="evidence" value="ECO:0007669"/>
    <property type="project" value="InterPro"/>
</dbReference>
<evidence type="ECO:0000259" key="1">
    <source>
        <dbReference type="Pfam" id="PF01609"/>
    </source>
</evidence>
<dbReference type="Proteomes" id="UP001305652">
    <property type="component" value="Chromosome"/>
</dbReference>
<dbReference type="KEGG" id="mrc:R6Y96_06970"/>
<evidence type="ECO:0000313" key="2">
    <source>
        <dbReference type="EMBL" id="WOX57050.1"/>
    </source>
</evidence>
<name>A0AAX4FT16_9EURY</name>
<dbReference type="GO" id="GO:0006313">
    <property type="term" value="P:DNA transposition"/>
    <property type="evidence" value="ECO:0007669"/>
    <property type="project" value="InterPro"/>
</dbReference>
<dbReference type="Pfam" id="PF01609">
    <property type="entry name" value="DDE_Tnp_1"/>
    <property type="match status" value="1"/>
</dbReference>
<evidence type="ECO:0000313" key="3">
    <source>
        <dbReference type="Proteomes" id="UP001305652"/>
    </source>
</evidence>
<protein>
    <submittedName>
        <fullName evidence="2">Transposase</fullName>
    </submittedName>
</protein>
<gene>
    <name evidence="2" type="ORF">R6Y96_06970</name>
</gene>
<feature type="domain" description="Transposase IS4-like" evidence="1">
    <location>
        <begin position="134"/>
        <end position="342"/>
    </location>
</feature>
<dbReference type="GO" id="GO:0003677">
    <property type="term" value="F:DNA binding"/>
    <property type="evidence" value="ECO:0007669"/>
    <property type="project" value="InterPro"/>
</dbReference>
<sequence length="365" mass="42197">MAFNTEFLAKKGGFEEIEPGFSLTEFLSSPYLDTIAQTIEREYYSRQVSRFHYPVILMIKLLVIKCFRKQSYVRTIRLLTEDDCFNLGAEKTEAGYLLPNPATLHNFVKYRLGVEGVERLMHLVGEAIVLWAQQERVGIIDSTPIEASRYDRYALFHPHYQVKMDKAHIFHLGPYPLTMVYSNGTDADLTHLFPLIERVEALKPKLSLVLLDTGYDSYEAHAHLWYHLNARPCIDTRDGAVIQEEGTEPRIRHWVNKLWRAGGDIHAPLTQQLRFLYQHGRVEQVGMHLRNKNLLDPEFPTLIQSRGECERIHGRIKASVTFHLKGIRHESRKLYMTLNFVAYQILLLFGLRAGLKNPTHLSALV</sequence>
<dbReference type="AlphaFoldDB" id="A0AAX4FT16"/>
<dbReference type="InterPro" id="IPR002559">
    <property type="entry name" value="Transposase_11"/>
</dbReference>
<proteinExistence type="predicted"/>
<organism evidence="2 3">
    <name type="scientific">Methanoculleus receptaculi</name>
    <dbReference type="NCBI Taxonomy" id="394967"/>
    <lineage>
        <taxon>Archaea</taxon>
        <taxon>Methanobacteriati</taxon>
        <taxon>Methanobacteriota</taxon>
        <taxon>Stenosarchaea group</taxon>
        <taxon>Methanomicrobia</taxon>
        <taxon>Methanomicrobiales</taxon>
        <taxon>Methanomicrobiaceae</taxon>
        <taxon>Methanoculleus</taxon>
    </lineage>
</organism>
<keyword evidence="3" id="KW-1185">Reference proteome</keyword>